<protein>
    <submittedName>
        <fullName evidence="6">ATPase</fullName>
    </submittedName>
</protein>
<feature type="domain" description="ChlI/MoxR AAA lid" evidence="5">
    <location>
        <begin position="244"/>
        <end position="316"/>
    </location>
</feature>
<dbReference type="FunFam" id="3.40.50.300:FF:000640">
    <property type="entry name" value="MoxR family ATPase"/>
    <property type="match status" value="1"/>
</dbReference>
<dbReference type="OrthoDB" id="9808397at2"/>
<dbReference type="PIRSF" id="PIRSF002849">
    <property type="entry name" value="AAA_ATPase_chaperone_MoxR_prd"/>
    <property type="match status" value="1"/>
</dbReference>
<dbReference type="PANTHER" id="PTHR42759:SF5">
    <property type="entry name" value="METHANOL DEHYDROGENASE REGULATOR"/>
    <property type="match status" value="1"/>
</dbReference>
<sequence>MNISAPNDSLRITADDAARLLRDLQQNIESVFRGKPQVVRHTLACLLGGGHLLLEDVPGVGKTTLGLALARSLGLSFQRVQFTSDLLPSDIVGVSVYRPESGDFEFKPGPIFAGIVLADEINRTTPRTQSALLEAMSEGRVSVDNLTHDLPNPFLVIATQNPLEHHGTYPLPESQLDRFLMRLSIGYPARAVERRILVERGLSAPVAALKSVLDAERFRALQARAAAVRLEETLVDYLMEVVERTRLDARIRIGVSTRGALALARVARARALIEGRDFCIPDDLRALFVPCFAHRIALGGAAGDATKEKSEMIIEEIVSGIAAPT</sequence>
<keyword evidence="2" id="KW-0067">ATP-binding</keyword>
<accession>A0A2Z4FL02</accession>
<evidence type="ECO:0000256" key="2">
    <source>
        <dbReference type="ARBA" id="ARBA00022840"/>
    </source>
</evidence>
<reference evidence="6 7" key="1">
    <citation type="submission" date="2018-06" db="EMBL/GenBank/DDBJ databases">
        <title>Lujinxingia sediminis gen. nov. sp. nov., a new facultative anaerobic member of the class Deltaproteobacteria, and proposal of Lujinxingaceae fam. nov.</title>
        <authorList>
            <person name="Guo L.-Y."/>
            <person name="Li C.-M."/>
            <person name="Wang S."/>
            <person name="Du Z.-J."/>
        </authorList>
    </citation>
    <scope>NUCLEOTIDE SEQUENCE [LARGE SCALE GENOMIC DNA]</scope>
    <source>
        <strain evidence="6 7">FA350</strain>
    </source>
</reference>
<dbReference type="Proteomes" id="UP000249799">
    <property type="component" value="Chromosome"/>
</dbReference>
<dbReference type="SUPFAM" id="SSF52540">
    <property type="entry name" value="P-loop containing nucleoside triphosphate hydrolases"/>
    <property type="match status" value="1"/>
</dbReference>
<keyword evidence="7" id="KW-1185">Reference proteome</keyword>
<dbReference type="KEGG" id="bsed:DN745_10130"/>
<evidence type="ECO:0000256" key="1">
    <source>
        <dbReference type="ARBA" id="ARBA00022741"/>
    </source>
</evidence>
<dbReference type="Pfam" id="PF07726">
    <property type="entry name" value="AAA_3"/>
    <property type="match status" value="1"/>
</dbReference>
<dbReference type="GO" id="GO:0016887">
    <property type="term" value="F:ATP hydrolysis activity"/>
    <property type="evidence" value="ECO:0007669"/>
    <property type="project" value="InterPro"/>
</dbReference>
<evidence type="ECO:0000313" key="7">
    <source>
        <dbReference type="Proteomes" id="UP000249799"/>
    </source>
</evidence>
<dbReference type="Gene3D" id="3.40.50.300">
    <property type="entry name" value="P-loop containing nucleotide triphosphate hydrolases"/>
    <property type="match status" value="1"/>
</dbReference>
<organism evidence="6 7">
    <name type="scientific">Bradymonas sediminis</name>
    <dbReference type="NCBI Taxonomy" id="1548548"/>
    <lineage>
        <taxon>Bacteria</taxon>
        <taxon>Deltaproteobacteria</taxon>
        <taxon>Bradymonadales</taxon>
        <taxon>Bradymonadaceae</taxon>
        <taxon>Bradymonas</taxon>
    </lineage>
</organism>
<keyword evidence="1" id="KW-0547">Nucleotide-binding</keyword>
<dbReference type="Gene3D" id="1.10.8.80">
    <property type="entry name" value="Magnesium chelatase subunit I, C-Terminal domain"/>
    <property type="match status" value="1"/>
</dbReference>
<feature type="domain" description="ATPase AAA-3" evidence="4">
    <location>
        <begin position="51"/>
        <end position="181"/>
    </location>
</feature>
<dbReference type="GO" id="GO:0005524">
    <property type="term" value="F:ATP binding"/>
    <property type="evidence" value="ECO:0007669"/>
    <property type="project" value="UniProtKB-KW"/>
</dbReference>
<name>A0A2Z4FL02_9DELT</name>
<dbReference type="AlphaFoldDB" id="A0A2Z4FL02"/>
<proteinExistence type="inferred from homology"/>
<dbReference type="Pfam" id="PF17863">
    <property type="entry name" value="AAA_lid_2"/>
    <property type="match status" value="1"/>
</dbReference>
<dbReference type="InterPro" id="IPR011703">
    <property type="entry name" value="ATPase_AAA-3"/>
</dbReference>
<evidence type="ECO:0000259" key="5">
    <source>
        <dbReference type="Pfam" id="PF17863"/>
    </source>
</evidence>
<evidence type="ECO:0000313" key="6">
    <source>
        <dbReference type="EMBL" id="AWV89677.1"/>
    </source>
</evidence>
<dbReference type="InterPro" id="IPR041628">
    <property type="entry name" value="ChlI/MoxR_AAA_lid"/>
</dbReference>
<dbReference type="RefSeq" id="WP_111334535.1">
    <property type="nucleotide sequence ID" value="NZ_CP030032.1"/>
</dbReference>
<dbReference type="EMBL" id="CP030032">
    <property type="protein sequence ID" value="AWV89677.1"/>
    <property type="molecule type" value="Genomic_DNA"/>
</dbReference>
<dbReference type="InterPro" id="IPR027417">
    <property type="entry name" value="P-loop_NTPase"/>
</dbReference>
<dbReference type="CDD" id="cd00009">
    <property type="entry name" value="AAA"/>
    <property type="match status" value="1"/>
</dbReference>
<dbReference type="InterPro" id="IPR050764">
    <property type="entry name" value="CbbQ/NirQ/NorQ/GpvN"/>
</dbReference>
<evidence type="ECO:0000259" key="4">
    <source>
        <dbReference type="Pfam" id="PF07726"/>
    </source>
</evidence>
<gene>
    <name evidence="6" type="ORF">DN745_10130</name>
</gene>
<evidence type="ECO:0000256" key="3">
    <source>
        <dbReference type="ARBA" id="ARBA00061607"/>
    </source>
</evidence>
<dbReference type="PANTHER" id="PTHR42759">
    <property type="entry name" value="MOXR FAMILY PROTEIN"/>
    <property type="match status" value="1"/>
</dbReference>
<comment type="similarity">
    <text evidence="3">Belongs to the MoxR family.</text>
</comment>